<protein>
    <recommendedName>
        <fullName evidence="3">4Fe-4S ferredoxin-type domain-containing protein</fullName>
    </recommendedName>
</protein>
<comment type="caution">
    <text evidence="1">The sequence shown here is derived from an EMBL/GenBank/DDBJ whole genome shotgun (WGS) entry which is preliminary data.</text>
</comment>
<evidence type="ECO:0000313" key="1">
    <source>
        <dbReference type="EMBL" id="MFC5972970.1"/>
    </source>
</evidence>
<reference evidence="1 2" key="1">
    <citation type="journal article" date="2019" name="Int. J. Syst. Evol. Microbiol.">
        <title>The Global Catalogue of Microorganisms (GCM) 10K type strain sequencing project: providing services to taxonomists for standard genome sequencing and annotation.</title>
        <authorList>
            <consortium name="The Broad Institute Genomics Platform"/>
            <consortium name="The Broad Institute Genome Sequencing Center for Infectious Disease"/>
            <person name="Wu L."/>
            <person name="Ma J."/>
        </authorList>
    </citation>
    <scope>NUCLEOTIDE SEQUENCE [LARGE SCALE GENOMIC DNA]</scope>
    <source>
        <strain evidence="1 2">CGMCC 1.12543</strain>
    </source>
</reference>
<evidence type="ECO:0008006" key="3">
    <source>
        <dbReference type="Google" id="ProtNLM"/>
    </source>
</evidence>
<evidence type="ECO:0000313" key="2">
    <source>
        <dbReference type="Proteomes" id="UP001596099"/>
    </source>
</evidence>
<dbReference type="Proteomes" id="UP001596099">
    <property type="component" value="Unassembled WGS sequence"/>
</dbReference>
<dbReference type="EMBL" id="JBHSQH010000001">
    <property type="protein sequence ID" value="MFC5972970.1"/>
    <property type="molecule type" value="Genomic_DNA"/>
</dbReference>
<dbReference type="AlphaFoldDB" id="A0ABD5RS37"/>
<sequence>MSEDSTTNSRVDALRAARERRPWTVDLVADCASTPSAFKADLPACAVCSAPCETEEVCATAIAKSVDLLDEVGRAQAYHLVENGMGRLRLGGEATVRTADRERPNTFVALRDVTEATPESSDE</sequence>
<accession>A0ABD5RS37</accession>
<proteinExistence type="predicted"/>
<name>A0ABD5RS37_9EURY</name>
<organism evidence="1 2">
    <name type="scientific">Halomarina salina</name>
    <dbReference type="NCBI Taxonomy" id="1872699"/>
    <lineage>
        <taxon>Archaea</taxon>
        <taxon>Methanobacteriati</taxon>
        <taxon>Methanobacteriota</taxon>
        <taxon>Stenosarchaea group</taxon>
        <taxon>Halobacteria</taxon>
        <taxon>Halobacteriales</taxon>
        <taxon>Natronomonadaceae</taxon>
        <taxon>Halomarina</taxon>
    </lineage>
</organism>
<dbReference type="RefSeq" id="WP_247416967.1">
    <property type="nucleotide sequence ID" value="NZ_JALLGW010000001.1"/>
</dbReference>
<gene>
    <name evidence="1" type="ORF">ACFPYI_16675</name>
</gene>
<keyword evidence="2" id="KW-1185">Reference proteome</keyword>